<name>A0A532USK4_UNCL8</name>
<organism evidence="3 4">
    <name type="scientific">candidate division LCP-89 bacterium B3_LCP</name>
    <dbReference type="NCBI Taxonomy" id="2012998"/>
    <lineage>
        <taxon>Bacteria</taxon>
        <taxon>Pseudomonadati</taxon>
        <taxon>Bacteria division LCP-89</taxon>
    </lineage>
</organism>
<evidence type="ECO:0000256" key="1">
    <source>
        <dbReference type="ARBA" id="ARBA00023125"/>
    </source>
</evidence>
<sequence length="86" mass="9988">MKTRILYNRIAVLRGERNISRKELAEKIGVNFQTVGFLERGEYNPSLDLAFRISELFELPVEVIFSAEPLKPLSQELMEYKKKVGE</sequence>
<dbReference type="InterPro" id="IPR010982">
    <property type="entry name" value="Lambda_DNA-bd_dom_sf"/>
</dbReference>
<dbReference type="InterPro" id="IPR001387">
    <property type="entry name" value="Cro/C1-type_HTH"/>
</dbReference>
<gene>
    <name evidence="3" type="ORF">CEE37_13220</name>
</gene>
<evidence type="ECO:0000259" key="2">
    <source>
        <dbReference type="PROSITE" id="PS50943"/>
    </source>
</evidence>
<dbReference type="PROSITE" id="PS50943">
    <property type="entry name" value="HTH_CROC1"/>
    <property type="match status" value="1"/>
</dbReference>
<comment type="caution">
    <text evidence="3">The sequence shown here is derived from an EMBL/GenBank/DDBJ whole genome shotgun (WGS) entry which is preliminary data.</text>
</comment>
<dbReference type="Proteomes" id="UP000319619">
    <property type="component" value="Unassembled WGS sequence"/>
</dbReference>
<proteinExistence type="predicted"/>
<dbReference type="CDD" id="cd00093">
    <property type="entry name" value="HTH_XRE"/>
    <property type="match status" value="1"/>
</dbReference>
<protein>
    <submittedName>
        <fullName evidence="3">Transcriptional regulator</fullName>
    </submittedName>
</protein>
<dbReference type="GO" id="GO:0003677">
    <property type="term" value="F:DNA binding"/>
    <property type="evidence" value="ECO:0007669"/>
    <property type="project" value="UniProtKB-KW"/>
</dbReference>
<dbReference type="AlphaFoldDB" id="A0A532USK4"/>
<accession>A0A532USK4</accession>
<dbReference type="EMBL" id="NJBN01000011">
    <property type="protein sequence ID" value="TKJ37919.1"/>
    <property type="molecule type" value="Genomic_DNA"/>
</dbReference>
<dbReference type="PANTHER" id="PTHR46558">
    <property type="entry name" value="TRACRIPTIONAL REGULATORY PROTEIN-RELATED-RELATED"/>
    <property type="match status" value="1"/>
</dbReference>
<feature type="domain" description="HTH cro/C1-type" evidence="2">
    <location>
        <begin position="10"/>
        <end position="64"/>
    </location>
</feature>
<dbReference type="SUPFAM" id="SSF47413">
    <property type="entry name" value="lambda repressor-like DNA-binding domains"/>
    <property type="match status" value="1"/>
</dbReference>
<keyword evidence="1" id="KW-0238">DNA-binding</keyword>
<evidence type="ECO:0000313" key="3">
    <source>
        <dbReference type="EMBL" id="TKJ37919.1"/>
    </source>
</evidence>
<dbReference type="Gene3D" id="1.10.260.40">
    <property type="entry name" value="lambda repressor-like DNA-binding domains"/>
    <property type="match status" value="1"/>
</dbReference>
<dbReference type="PANTHER" id="PTHR46558:SF4">
    <property type="entry name" value="DNA-BIDING PHAGE PROTEIN"/>
    <property type="match status" value="1"/>
</dbReference>
<reference evidence="3 4" key="1">
    <citation type="submission" date="2017-06" db="EMBL/GenBank/DDBJ databases">
        <title>Novel microbial phyla capable of carbon fixation and sulfur reduction in deep-sea sediments.</title>
        <authorList>
            <person name="Huang J."/>
            <person name="Baker B."/>
            <person name="Wang Y."/>
        </authorList>
    </citation>
    <scope>NUCLEOTIDE SEQUENCE [LARGE SCALE GENOMIC DNA]</scope>
    <source>
        <strain evidence="3">B3_LCP</strain>
    </source>
</reference>
<dbReference type="SMART" id="SM00530">
    <property type="entry name" value="HTH_XRE"/>
    <property type="match status" value="1"/>
</dbReference>
<dbReference type="Pfam" id="PF01381">
    <property type="entry name" value="HTH_3"/>
    <property type="match status" value="1"/>
</dbReference>
<evidence type="ECO:0000313" key="4">
    <source>
        <dbReference type="Proteomes" id="UP000319619"/>
    </source>
</evidence>